<evidence type="ECO:0000313" key="1">
    <source>
        <dbReference type="EMBL" id="GAA0876468.1"/>
    </source>
</evidence>
<gene>
    <name evidence="1" type="ORF">GCM10009118_28780</name>
</gene>
<accession>A0ABN1MTZ4</accession>
<dbReference type="EMBL" id="BAAAFH010000022">
    <property type="protein sequence ID" value="GAA0876468.1"/>
    <property type="molecule type" value="Genomic_DNA"/>
</dbReference>
<protein>
    <submittedName>
        <fullName evidence="1">Uncharacterized protein</fullName>
    </submittedName>
</protein>
<dbReference type="Proteomes" id="UP001501126">
    <property type="component" value="Unassembled WGS sequence"/>
</dbReference>
<reference evidence="1 2" key="1">
    <citation type="journal article" date="2019" name="Int. J. Syst. Evol. Microbiol.">
        <title>The Global Catalogue of Microorganisms (GCM) 10K type strain sequencing project: providing services to taxonomists for standard genome sequencing and annotation.</title>
        <authorList>
            <consortium name="The Broad Institute Genomics Platform"/>
            <consortium name="The Broad Institute Genome Sequencing Center for Infectious Disease"/>
            <person name="Wu L."/>
            <person name="Ma J."/>
        </authorList>
    </citation>
    <scope>NUCLEOTIDE SEQUENCE [LARGE SCALE GENOMIC DNA]</scope>
    <source>
        <strain evidence="1 2">JCM 16083</strain>
    </source>
</reference>
<keyword evidence="2" id="KW-1185">Reference proteome</keyword>
<comment type="caution">
    <text evidence="1">The sequence shown here is derived from an EMBL/GenBank/DDBJ whole genome shotgun (WGS) entry which is preliminary data.</text>
</comment>
<organism evidence="1 2">
    <name type="scientific">Wandonia haliotis</name>
    <dbReference type="NCBI Taxonomy" id="574963"/>
    <lineage>
        <taxon>Bacteria</taxon>
        <taxon>Pseudomonadati</taxon>
        <taxon>Bacteroidota</taxon>
        <taxon>Flavobacteriia</taxon>
        <taxon>Flavobacteriales</taxon>
        <taxon>Crocinitomicaceae</taxon>
        <taxon>Wandonia</taxon>
    </lineage>
</organism>
<sequence length="75" mass="8599">MTIKKEYRNNGAMGALLDEYQKAINELTLTIKGLNQDDLKLYIDDETNDDDCKSVQTILSHIVQSGYTYVVEIRK</sequence>
<name>A0ABN1MTZ4_9FLAO</name>
<proteinExistence type="predicted"/>
<evidence type="ECO:0000313" key="2">
    <source>
        <dbReference type="Proteomes" id="UP001501126"/>
    </source>
</evidence>